<keyword evidence="5" id="KW-0732">Signal</keyword>
<dbReference type="GeneID" id="107109473"/>
<dbReference type="Proteomes" id="UP000694871">
    <property type="component" value="Unplaced"/>
</dbReference>
<keyword evidence="3" id="KW-0677">Repeat</keyword>
<evidence type="ECO:0000256" key="3">
    <source>
        <dbReference type="ARBA" id="ARBA00022737"/>
    </source>
</evidence>
<comment type="subcellular location">
    <subcellularLocation>
        <location evidence="1">Secreted</location>
    </subcellularLocation>
</comment>
<accession>A0ABM1JVV7</accession>
<keyword evidence="6" id="KW-1185">Reference proteome</keyword>
<feature type="signal peptide" evidence="5">
    <location>
        <begin position="1"/>
        <end position="18"/>
    </location>
</feature>
<sequence>MKMLAILLASWLALAGSATVGPKDDREEVPPAEDLLQKEIDPIPLQDMLQEELDPYMNPVYQREVFDLPLLVHGEPQTDFSALTPRGRRPPGVGHPRYPSNLPDFPPGRPNLSNIDGICAEGRQKAAYGPWNLPHTSFSHLSRQGAALNDLEASVSQCCQLPEDRKLECSQAAWSDVLEKFCEAEFSVKTKPYPCCKLEGASQEDCFARMAPSPNYEQQGEEPSDCTPSDPSQCKPKDLIAAHKLPKIAFPPGRPTDANIKNICKLRKFRPVYPESTLPKSGFGWFVRQARAINRLEKEFKNCCRKEDVVGCAYGRWETVLTQFCKKEGAVKTKPHFCCKEPEGEDRFACFTNQAPFPAYDREIRVVNLAEVTPALLDLLCGQHTLLSKQKHMPALVQNITQPCCELQGDERTQCAQQEKSQFITTLCNSPKAFWKDTKKCCSQAKDAARVTCFDAGYLSNVTLASTEQPLQPTEPTE</sequence>
<feature type="chain" id="PRO_5045978929" evidence="5">
    <location>
        <begin position="19"/>
        <end position="478"/>
    </location>
</feature>
<evidence type="ECO:0000256" key="2">
    <source>
        <dbReference type="ARBA" id="ARBA00022525"/>
    </source>
</evidence>
<keyword evidence="2" id="KW-0964">Secreted</keyword>
<dbReference type="PANTHER" id="PTHR16776:SF3">
    <property type="entry name" value="EXTRACELLULAR MATRIX PROTEIN 1"/>
    <property type="match status" value="1"/>
</dbReference>
<dbReference type="Pfam" id="PF05782">
    <property type="entry name" value="ECM1"/>
    <property type="match status" value="1"/>
</dbReference>
<feature type="region of interest" description="Disordered" evidence="4">
    <location>
        <begin position="213"/>
        <end position="233"/>
    </location>
</feature>
<protein>
    <submittedName>
        <fullName evidence="7">Extracellular matrix protein 1</fullName>
    </submittedName>
</protein>
<dbReference type="Gene3D" id="1.10.246.10">
    <property type="match status" value="3"/>
</dbReference>
<evidence type="ECO:0000256" key="1">
    <source>
        <dbReference type="ARBA" id="ARBA00004613"/>
    </source>
</evidence>
<name>A0ABM1JVV7_GEKJA</name>
<proteinExistence type="predicted"/>
<dbReference type="SUPFAM" id="SSF48552">
    <property type="entry name" value="Serum albumin-like"/>
    <property type="match status" value="3"/>
</dbReference>
<evidence type="ECO:0000256" key="4">
    <source>
        <dbReference type="SAM" id="MobiDB-lite"/>
    </source>
</evidence>
<evidence type="ECO:0000313" key="6">
    <source>
        <dbReference type="Proteomes" id="UP000694871"/>
    </source>
</evidence>
<dbReference type="PANTHER" id="PTHR16776">
    <property type="entry name" value="EXTRACELLULAR MATRIX PROTEIN 1"/>
    <property type="match status" value="1"/>
</dbReference>
<organism evidence="6 7">
    <name type="scientific">Gekko japonicus</name>
    <name type="common">Schlegel's Japanese gecko</name>
    <dbReference type="NCBI Taxonomy" id="146911"/>
    <lineage>
        <taxon>Eukaryota</taxon>
        <taxon>Metazoa</taxon>
        <taxon>Chordata</taxon>
        <taxon>Craniata</taxon>
        <taxon>Vertebrata</taxon>
        <taxon>Euteleostomi</taxon>
        <taxon>Lepidosauria</taxon>
        <taxon>Squamata</taxon>
        <taxon>Bifurcata</taxon>
        <taxon>Gekkota</taxon>
        <taxon>Gekkonidae</taxon>
        <taxon>Gekkoninae</taxon>
        <taxon>Gekko</taxon>
    </lineage>
</organism>
<gene>
    <name evidence="7" type="primary">ECM1</name>
</gene>
<dbReference type="RefSeq" id="XP_015265594.1">
    <property type="nucleotide sequence ID" value="XM_015410108.1"/>
</dbReference>
<reference evidence="7" key="1">
    <citation type="submission" date="2025-08" db="UniProtKB">
        <authorList>
            <consortium name="RefSeq"/>
        </authorList>
    </citation>
    <scope>IDENTIFICATION</scope>
</reference>
<dbReference type="InterPro" id="IPR008605">
    <property type="entry name" value="ECM1"/>
</dbReference>
<evidence type="ECO:0000313" key="7">
    <source>
        <dbReference type="RefSeq" id="XP_015265594.1"/>
    </source>
</evidence>
<dbReference type="InterPro" id="IPR020858">
    <property type="entry name" value="Serum_albumin-like"/>
</dbReference>
<evidence type="ECO:0000256" key="5">
    <source>
        <dbReference type="SAM" id="SignalP"/>
    </source>
</evidence>